<dbReference type="AlphaFoldDB" id="X1BTS0"/>
<sequence>MLKKNNKYVETVNKKGWTGNIQFDRYELEKPAKWKKPRQIFVCSMGDLFHENVPDKWIHQVMVVMFWASHHTYLILTKRPERMKDYVLNNRGILE</sequence>
<evidence type="ECO:0000313" key="1">
    <source>
        <dbReference type="EMBL" id="GAG75526.1"/>
    </source>
</evidence>
<proteinExistence type="predicted"/>
<protein>
    <submittedName>
        <fullName evidence="1">Uncharacterized protein</fullName>
    </submittedName>
</protein>
<name>X1BTS0_9ZZZZ</name>
<feature type="non-terminal residue" evidence="1">
    <location>
        <position position="95"/>
    </location>
</feature>
<dbReference type="EMBL" id="BART01017196">
    <property type="protein sequence ID" value="GAG75526.1"/>
    <property type="molecule type" value="Genomic_DNA"/>
</dbReference>
<organism evidence="1">
    <name type="scientific">marine sediment metagenome</name>
    <dbReference type="NCBI Taxonomy" id="412755"/>
    <lineage>
        <taxon>unclassified sequences</taxon>
        <taxon>metagenomes</taxon>
        <taxon>ecological metagenomes</taxon>
    </lineage>
</organism>
<comment type="caution">
    <text evidence="1">The sequence shown here is derived from an EMBL/GenBank/DDBJ whole genome shotgun (WGS) entry which is preliminary data.</text>
</comment>
<accession>X1BTS0</accession>
<dbReference type="Pfam" id="PF07505">
    <property type="entry name" value="DUF5131"/>
    <property type="match status" value="1"/>
</dbReference>
<dbReference type="InterPro" id="IPR011101">
    <property type="entry name" value="DUF5131"/>
</dbReference>
<gene>
    <name evidence="1" type="ORF">S01H4_32806</name>
</gene>
<reference evidence="1" key="1">
    <citation type="journal article" date="2014" name="Front. Microbiol.">
        <title>High frequency of phylogenetically diverse reductive dehalogenase-homologous genes in deep subseafloor sedimentary metagenomes.</title>
        <authorList>
            <person name="Kawai M."/>
            <person name="Futagami T."/>
            <person name="Toyoda A."/>
            <person name="Takaki Y."/>
            <person name="Nishi S."/>
            <person name="Hori S."/>
            <person name="Arai W."/>
            <person name="Tsubouchi T."/>
            <person name="Morono Y."/>
            <person name="Uchiyama I."/>
            <person name="Ito T."/>
            <person name="Fujiyama A."/>
            <person name="Inagaki F."/>
            <person name="Takami H."/>
        </authorList>
    </citation>
    <scope>NUCLEOTIDE SEQUENCE</scope>
    <source>
        <strain evidence="1">Expedition CK06-06</strain>
    </source>
</reference>